<feature type="active site" description="Acyl-thioester intermediate" evidence="8 9">
    <location>
        <position position="142"/>
    </location>
</feature>
<dbReference type="CDD" id="cd03131">
    <property type="entry name" value="GATase1_HTS"/>
    <property type="match status" value="1"/>
</dbReference>
<evidence type="ECO:0000256" key="2">
    <source>
        <dbReference type="ARBA" id="ARBA00022490"/>
    </source>
</evidence>
<dbReference type="GO" id="GO:0008899">
    <property type="term" value="F:homoserine O-succinyltransferase activity"/>
    <property type="evidence" value="ECO:0007669"/>
    <property type="project" value="UniProtKB-UniRule"/>
</dbReference>
<gene>
    <name evidence="10" type="primary">metA</name>
    <name evidence="8" type="synonym">metAA</name>
    <name evidence="10" type="ORF">H9882_07875</name>
</gene>
<dbReference type="PANTHER" id="PTHR20919">
    <property type="entry name" value="HOMOSERINE O-SUCCINYLTRANSFERASE"/>
    <property type="match status" value="1"/>
</dbReference>
<dbReference type="EMBL" id="JAHLFP010000070">
    <property type="protein sequence ID" value="MBU3806786.1"/>
    <property type="molecule type" value="Genomic_DNA"/>
</dbReference>
<dbReference type="EC" id="2.3.1.31" evidence="8"/>
<evidence type="ECO:0000256" key="9">
    <source>
        <dbReference type="PIRSR" id="PIRSR000450-1"/>
    </source>
</evidence>
<comment type="pathway">
    <text evidence="8">Amino-acid biosynthesis; L-methionine biosynthesis via de novo pathway; O-acetyl-L-homoserine from L-homoserine: step 1/1.</text>
</comment>
<dbReference type="InterPro" id="IPR005697">
    <property type="entry name" value="HST_MetA"/>
</dbReference>
<evidence type="ECO:0000313" key="10">
    <source>
        <dbReference type="EMBL" id="MBU3806786.1"/>
    </source>
</evidence>
<organism evidence="10 11">
    <name type="scientific">Candidatus Allofournierella pullistercoris</name>
    <dbReference type="NCBI Taxonomy" id="2838597"/>
    <lineage>
        <taxon>Bacteria</taxon>
        <taxon>Bacillati</taxon>
        <taxon>Bacillota</taxon>
        <taxon>Clostridia</taxon>
        <taxon>Eubacteriales</taxon>
        <taxon>Oscillospiraceae</taxon>
        <taxon>Allofournierella</taxon>
    </lineage>
</organism>
<evidence type="ECO:0000256" key="8">
    <source>
        <dbReference type="HAMAP-Rule" id="MF_00295"/>
    </source>
</evidence>
<dbReference type="InterPro" id="IPR033752">
    <property type="entry name" value="MetA_family"/>
</dbReference>
<comment type="similarity">
    <text evidence="8">Belongs to the MetA family.</text>
</comment>
<keyword evidence="2 8" id="KW-0963">Cytoplasm</keyword>
<keyword evidence="4 8" id="KW-0808">Transferase</keyword>
<dbReference type="PIRSF" id="PIRSF000450">
    <property type="entry name" value="H_ser_succinyltr"/>
    <property type="match status" value="1"/>
</dbReference>
<dbReference type="GO" id="GO:0004414">
    <property type="term" value="F:homoserine O-acetyltransferase activity"/>
    <property type="evidence" value="ECO:0007669"/>
    <property type="project" value="UniProtKB-EC"/>
</dbReference>
<feature type="site" description="Important for substrate specificity" evidence="8">
    <location>
        <position position="192"/>
    </location>
</feature>
<dbReference type="Gene3D" id="3.40.50.880">
    <property type="match status" value="1"/>
</dbReference>
<dbReference type="GO" id="GO:0019281">
    <property type="term" value="P:L-methionine biosynthetic process from homoserine via O-succinyl-L-homoserine and cystathionine"/>
    <property type="evidence" value="ECO:0007669"/>
    <property type="project" value="InterPro"/>
</dbReference>
<dbReference type="NCBIfam" id="TIGR01001">
    <property type="entry name" value="metA"/>
    <property type="match status" value="1"/>
</dbReference>
<dbReference type="GO" id="GO:0005737">
    <property type="term" value="C:cytoplasm"/>
    <property type="evidence" value="ECO:0007669"/>
    <property type="project" value="UniProtKB-SubCell"/>
</dbReference>
<evidence type="ECO:0000313" key="11">
    <source>
        <dbReference type="Proteomes" id="UP000713596"/>
    </source>
</evidence>
<comment type="subcellular location">
    <subcellularLocation>
        <location evidence="1 8">Cytoplasm</location>
    </subcellularLocation>
</comment>
<dbReference type="Pfam" id="PF04204">
    <property type="entry name" value="HTS"/>
    <property type="match status" value="1"/>
</dbReference>
<comment type="caution">
    <text evidence="10">The sequence shown here is derived from an EMBL/GenBank/DDBJ whole genome shotgun (WGS) entry which is preliminary data.</text>
</comment>
<evidence type="ECO:0000256" key="3">
    <source>
        <dbReference type="ARBA" id="ARBA00022605"/>
    </source>
</evidence>
<feature type="active site" description="Proton acceptor" evidence="8">
    <location>
        <position position="235"/>
    </location>
</feature>
<feature type="binding site" evidence="8">
    <location>
        <position position="192"/>
    </location>
    <ligand>
        <name>substrate</name>
    </ligand>
</feature>
<keyword evidence="6 8" id="KW-0012">Acyltransferase</keyword>
<accession>A0A948WT88</accession>
<reference evidence="10" key="1">
    <citation type="journal article" date="2021" name="PeerJ">
        <title>Extensive microbial diversity within the chicken gut microbiome revealed by metagenomics and culture.</title>
        <authorList>
            <person name="Gilroy R."/>
            <person name="Ravi A."/>
            <person name="Getino M."/>
            <person name="Pursley I."/>
            <person name="Horton D.L."/>
            <person name="Alikhan N.F."/>
            <person name="Baker D."/>
            <person name="Gharbi K."/>
            <person name="Hall N."/>
            <person name="Watson M."/>
            <person name="Adriaenssens E.M."/>
            <person name="Foster-Nyarko E."/>
            <person name="Jarju S."/>
            <person name="Secka A."/>
            <person name="Antonio M."/>
            <person name="Oren A."/>
            <person name="Chaudhuri R.R."/>
            <person name="La Ragione R."/>
            <person name="Hildebrand F."/>
            <person name="Pallen M.J."/>
        </authorList>
    </citation>
    <scope>NUCLEOTIDE SEQUENCE</scope>
    <source>
        <strain evidence="10">B5_2728</strain>
    </source>
</reference>
<proteinExistence type="inferred from homology"/>
<dbReference type="FunFam" id="3.40.50.880:FF:000004">
    <property type="entry name" value="Homoserine O-succinyltransferase"/>
    <property type="match status" value="1"/>
</dbReference>
<sequence>MPLIIPRELPAYQALERENVFVMPIHRAESQQIRPLRILIVNLMPTKIATELQLARLLANGPIQTQLTLLHTASHRPTHVPGEHLEAFYTTFEQVRHQRFDGMIITGAPVETMPFEDVTYWQELCQLMEYSKTHVHSTLHICWGAQAGLYYHYGIQKHPLPAKVSGVFSHRVKRLSSPLVRGFDNTFLAPHSRHTGLDEKQLAACGQLEVLAESEQAGSYLIASGDMRQVFVTGHPEYDWDTLDLEYRRDLQKGLNPAIPVGYYPHNDPRFTPQCAWRSHAFLLYHNWMNHCVYQTTPYDLNQLGQEE</sequence>
<evidence type="ECO:0000256" key="7">
    <source>
        <dbReference type="ARBA" id="ARBA00049043"/>
    </source>
</evidence>
<comment type="catalytic activity">
    <reaction evidence="7 8">
        <text>L-homoserine + acetyl-CoA = O-acetyl-L-homoserine + CoA</text>
        <dbReference type="Rhea" id="RHEA:13701"/>
        <dbReference type="ChEBI" id="CHEBI:57287"/>
        <dbReference type="ChEBI" id="CHEBI:57288"/>
        <dbReference type="ChEBI" id="CHEBI:57476"/>
        <dbReference type="ChEBI" id="CHEBI:57716"/>
        <dbReference type="EC" id="2.3.1.31"/>
    </reaction>
</comment>
<feature type="binding site" evidence="8">
    <location>
        <position position="163"/>
    </location>
    <ligand>
        <name>substrate</name>
    </ligand>
</feature>
<name>A0A948WT88_9FIRM</name>
<keyword evidence="3 8" id="KW-0028">Amino-acid biosynthesis</keyword>
<dbReference type="PANTHER" id="PTHR20919:SF0">
    <property type="entry name" value="HOMOSERINE O-SUCCINYLTRANSFERASE"/>
    <property type="match status" value="1"/>
</dbReference>
<protein>
    <recommendedName>
        <fullName evidence="8">Homoserine O-acetyltransferase</fullName>
        <shortName evidence="8">HAT</shortName>
        <ecNumber evidence="8">2.3.1.31</ecNumber>
    </recommendedName>
    <alternativeName>
        <fullName evidence="8">Homoserine transacetylase</fullName>
        <shortName evidence="8">HTA</shortName>
    </alternativeName>
</protein>
<evidence type="ECO:0000256" key="1">
    <source>
        <dbReference type="ARBA" id="ARBA00004496"/>
    </source>
</evidence>
<reference evidence="10" key="2">
    <citation type="submission" date="2021-04" db="EMBL/GenBank/DDBJ databases">
        <authorList>
            <person name="Gilroy R."/>
        </authorList>
    </citation>
    <scope>NUCLEOTIDE SEQUENCE</scope>
    <source>
        <strain evidence="10">B5_2728</strain>
    </source>
</reference>
<evidence type="ECO:0000256" key="5">
    <source>
        <dbReference type="ARBA" id="ARBA00023167"/>
    </source>
</evidence>
<dbReference type="SUPFAM" id="SSF52317">
    <property type="entry name" value="Class I glutamine amidotransferase-like"/>
    <property type="match status" value="1"/>
</dbReference>
<feature type="site" description="Important for acyl-CoA specificity" evidence="8">
    <location>
        <position position="111"/>
    </location>
</feature>
<dbReference type="Proteomes" id="UP000713596">
    <property type="component" value="Unassembled WGS sequence"/>
</dbReference>
<dbReference type="InterPro" id="IPR029062">
    <property type="entry name" value="Class_I_gatase-like"/>
</dbReference>
<evidence type="ECO:0000256" key="6">
    <source>
        <dbReference type="ARBA" id="ARBA00023315"/>
    </source>
</evidence>
<keyword evidence="5 8" id="KW-0486">Methionine biosynthesis</keyword>
<evidence type="ECO:0000256" key="4">
    <source>
        <dbReference type="ARBA" id="ARBA00022679"/>
    </source>
</evidence>
<feature type="active site" evidence="8">
    <location>
        <position position="237"/>
    </location>
</feature>
<comment type="caution">
    <text evidence="8">Lacks conserved residue(s) required for the propagation of feature annotation.</text>
</comment>
<comment type="function">
    <text evidence="8">Transfers an acetyl group from acetyl-CoA to L-homoserine, forming acetyl-L-homoserine.</text>
</comment>
<dbReference type="HAMAP" id="MF_00295">
    <property type="entry name" value="MetA_acyltransf"/>
    <property type="match status" value="1"/>
</dbReference>
<feature type="binding site" evidence="8">
    <location>
        <position position="249"/>
    </location>
    <ligand>
        <name>substrate</name>
    </ligand>
</feature>
<dbReference type="AlphaFoldDB" id="A0A948WT88"/>